<comment type="caution">
    <text evidence="2">The sequence shown here is derived from an EMBL/GenBank/DDBJ whole genome shotgun (WGS) entry which is preliminary data.</text>
</comment>
<dbReference type="EMBL" id="JAVHJO010000005">
    <property type="protein sequence ID" value="KAK6540136.1"/>
    <property type="molecule type" value="Genomic_DNA"/>
</dbReference>
<protein>
    <submittedName>
        <fullName evidence="2">Uncharacterized protein</fullName>
    </submittedName>
</protein>
<feature type="compositionally biased region" description="Basic and acidic residues" evidence="1">
    <location>
        <begin position="286"/>
        <end position="298"/>
    </location>
</feature>
<evidence type="ECO:0000313" key="2">
    <source>
        <dbReference type="EMBL" id="KAK6540136.1"/>
    </source>
</evidence>
<name>A0AAV9XDV1_9PEZI</name>
<keyword evidence="3" id="KW-1185">Reference proteome</keyword>
<proteinExistence type="predicted"/>
<evidence type="ECO:0000313" key="3">
    <source>
        <dbReference type="Proteomes" id="UP001365542"/>
    </source>
</evidence>
<sequence length="541" mass="60309">MIRRLRRGADISEVGDLLAILKPRYTSWPRDRMIIAGLLAGIEVDYSLSAATITKMIIQKLKKISFSTLIHTEPTIAESGGWSWCPIYIYDLTASPVSEFDQGSTVLIMNTYFHVDAEGSLGGTQYVRKVHREDILERRIVPVSSHPSMAFKVKSALTDLNNCILVGIPPGPYLLLTIHPESRQDDMTIKKFSGFISCNYVGPVHVIGEQGIFQSMEDGSVGLQHFLIGRQSDGYLRKVTSDPESATFYLGSTSTPYACRFVKDHIWIGDQFFRGDLLIPTTSPPDKNESRDSAKAQDHGTTMNCLLIRQHDNDGAQGITVTLNPRFKISSGGAITNISTDWPSENLKYSAIELDMIPLWPPRTIAADTRGKSFAFETKMKSASETLFRVEAGDLTLIYAALSNDLLQSSDEFPYRGVWACFYSDEEFELHLFQQTSKHTITATKLTSIHSEKPRGMLLLRVTFPQNEATTEVSNAANSPKICKGEFAGASYLKHGEFTSHAWMKRELRFISADAIDVMPSIGDSTHLKYRRIPGEVLSLK</sequence>
<dbReference type="Proteomes" id="UP001365542">
    <property type="component" value="Unassembled WGS sequence"/>
</dbReference>
<organism evidence="2 3">
    <name type="scientific">Orbilia ellipsospora</name>
    <dbReference type="NCBI Taxonomy" id="2528407"/>
    <lineage>
        <taxon>Eukaryota</taxon>
        <taxon>Fungi</taxon>
        <taxon>Dikarya</taxon>
        <taxon>Ascomycota</taxon>
        <taxon>Pezizomycotina</taxon>
        <taxon>Orbiliomycetes</taxon>
        <taxon>Orbiliales</taxon>
        <taxon>Orbiliaceae</taxon>
        <taxon>Orbilia</taxon>
    </lineage>
</organism>
<accession>A0AAV9XDV1</accession>
<evidence type="ECO:0000256" key="1">
    <source>
        <dbReference type="SAM" id="MobiDB-lite"/>
    </source>
</evidence>
<dbReference type="AlphaFoldDB" id="A0AAV9XDV1"/>
<reference evidence="2 3" key="1">
    <citation type="submission" date="2019-10" db="EMBL/GenBank/DDBJ databases">
        <authorList>
            <person name="Palmer J.M."/>
        </authorList>
    </citation>
    <scope>NUCLEOTIDE SEQUENCE [LARGE SCALE GENOMIC DNA]</scope>
    <source>
        <strain evidence="2 3">TWF694</strain>
    </source>
</reference>
<feature type="region of interest" description="Disordered" evidence="1">
    <location>
        <begin position="279"/>
        <end position="298"/>
    </location>
</feature>
<gene>
    <name evidence="2" type="ORF">TWF694_008958</name>
</gene>